<dbReference type="InterPro" id="IPR050789">
    <property type="entry name" value="Diverse_Enzym_Activities"/>
</dbReference>
<dbReference type="Proteomes" id="UP001549320">
    <property type="component" value="Unassembled WGS sequence"/>
</dbReference>
<proteinExistence type="predicted"/>
<dbReference type="InterPro" id="IPR001466">
    <property type="entry name" value="Beta-lactam-related"/>
</dbReference>
<dbReference type="SUPFAM" id="SSF56601">
    <property type="entry name" value="beta-lactamase/transpeptidase-like"/>
    <property type="match status" value="1"/>
</dbReference>
<dbReference type="EMBL" id="JBEPSH010000007">
    <property type="protein sequence ID" value="MET4578793.1"/>
    <property type="molecule type" value="Genomic_DNA"/>
</dbReference>
<feature type="domain" description="Beta-lactamase-related" evidence="1">
    <location>
        <begin position="59"/>
        <end position="379"/>
    </location>
</feature>
<keyword evidence="3" id="KW-1185">Reference proteome</keyword>
<dbReference type="InterPro" id="IPR012338">
    <property type="entry name" value="Beta-lactam/transpept-like"/>
</dbReference>
<accession>A0ABV2QD18</accession>
<evidence type="ECO:0000313" key="2">
    <source>
        <dbReference type="EMBL" id="MET4578793.1"/>
    </source>
</evidence>
<dbReference type="PROSITE" id="PS51318">
    <property type="entry name" value="TAT"/>
    <property type="match status" value="1"/>
</dbReference>
<dbReference type="Pfam" id="PF00144">
    <property type="entry name" value="Beta-lactamase"/>
    <property type="match status" value="1"/>
</dbReference>
<dbReference type="InterPro" id="IPR006311">
    <property type="entry name" value="TAT_signal"/>
</dbReference>
<protein>
    <submittedName>
        <fullName evidence="2">CubicO group peptidase (Beta-lactamase class C family)</fullName>
    </submittedName>
</protein>
<dbReference type="PANTHER" id="PTHR43283">
    <property type="entry name" value="BETA-LACTAMASE-RELATED"/>
    <property type="match status" value="1"/>
</dbReference>
<comment type="caution">
    <text evidence="2">The sequence shown here is derived from an EMBL/GenBank/DDBJ whole genome shotgun (WGS) entry which is preliminary data.</text>
</comment>
<evidence type="ECO:0000259" key="1">
    <source>
        <dbReference type="Pfam" id="PF00144"/>
    </source>
</evidence>
<evidence type="ECO:0000313" key="3">
    <source>
        <dbReference type="Proteomes" id="UP001549320"/>
    </source>
</evidence>
<reference evidence="2 3" key="1">
    <citation type="submission" date="2024-06" db="EMBL/GenBank/DDBJ databases">
        <title>Sorghum-associated microbial communities from plants grown in Nebraska, USA.</title>
        <authorList>
            <person name="Schachtman D."/>
        </authorList>
    </citation>
    <scope>NUCLEOTIDE SEQUENCE [LARGE SCALE GENOMIC DNA]</scope>
    <source>
        <strain evidence="2 3">2709</strain>
    </source>
</reference>
<gene>
    <name evidence="2" type="ORF">ABIE13_003909</name>
</gene>
<dbReference type="Gene3D" id="3.40.710.10">
    <property type="entry name" value="DD-peptidase/beta-lactamase superfamily"/>
    <property type="match status" value="1"/>
</dbReference>
<organism evidence="2 3">
    <name type="scientific">Ottowia thiooxydans</name>
    <dbReference type="NCBI Taxonomy" id="219182"/>
    <lineage>
        <taxon>Bacteria</taxon>
        <taxon>Pseudomonadati</taxon>
        <taxon>Pseudomonadota</taxon>
        <taxon>Betaproteobacteria</taxon>
        <taxon>Burkholderiales</taxon>
        <taxon>Comamonadaceae</taxon>
        <taxon>Ottowia</taxon>
    </lineage>
</organism>
<sequence>MIRRRILHPLSFSTGRRQFLGTAGAGMLATSLPGCSTPASVVPSYPNTIDWAQKAIAQVMSEQADAAAISVALLKRDKLVWQQAFGMASVTDHHPATTRTRFNIGSVSKVFAGLAGVILQDRRLIDLDAPISRYLPGFKMLSPEYQRITSRHLLSHSSGLPGTNGRNIFSFAPIAGYAADTESELANAHLKHSPGQLAVYSNDGFTMFEQVVLAVTGQAYADFVEEHILKPLKMTDSGFLRTAKPPGELAYPRYQGKQYPLEFVNAFATGGLSSTPADMMNLAQMFLGGGVFEGNRIVSASGVAAMAEDQTKNLKINPSPEWRWGLGWDSVQQPGLAQANIHAWEKNGGTAFFSTEFFVLPEAQMGLLLTGNSAYGAKALAIAEGILLRALQEEGTLAALPPMVVNAVPALATPANVTDAAGIYGNYKAPMQVDLDKDGGLTLNQWNGQEWEPLFKGAPRFQYRSDGWWWSDNGSLPSFRFSEASGTDESGKAYRYRYLMQRVAPGARLGYVTLPIAQQLAPLPNISAAWQARVQSKWSPTNESRESVSWSLTENMQFSVSTLAALPGYILFGGADMGYQLLTPLDDDRAGPSVKIPVNHGRDLNEINFSTHNGTLVLKTGSLICTLV</sequence>
<name>A0ABV2QD18_9BURK</name>